<organism evidence="8 9">
    <name type="scientific">Mariniflexile gromovii</name>
    <dbReference type="NCBI Taxonomy" id="362523"/>
    <lineage>
        <taxon>Bacteria</taxon>
        <taxon>Pseudomonadati</taxon>
        <taxon>Bacteroidota</taxon>
        <taxon>Flavobacteriia</taxon>
        <taxon>Flavobacteriales</taxon>
        <taxon>Flavobacteriaceae</taxon>
        <taxon>Mariniflexile</taxon>
    </lineage>
</organism>
<dbReference type="InterPro" id="IPR050738">
    <property type="entry name" value="Sulfatase"/>
</dbReference>
<proteinExistence type="inferred from homology"/>
<sequence>MKTSPLFSILLLIISLCFNLVVGQNKTDNFKPNIIIFYADDLGWQDTQLNNLDDPSPWETPNISKLAKNGLNFTNGYSPAPTCAPSRCSILTGLHPAKTGVTHVAGGSVPKAKYSNYIEPFFPTGLMPEHFTIAEALKENGYTTGHVGKWHAGSLKIQASTNQGFDFAFESRGAHQGPKKPANRLTEFATHDKKDSYRLSEEKYPPFTKESPNGISYPKDEVTEKALEFIEKSKDKPFFLYLAHWLVHAPIHTKNKELLKYYSDKLGVDFPTQDIPVTTGGQTNPFYGSMVTTLDWSLGRVVDLLKKTNDPRNPGKTLYETTYIFFSSDNGGCEKTGKEIITDNFPLDQGKKYAQEGGIRVPMVVVGPSIPKGKNFDGLVNQLDFFPTILNLTHSKIAENYSSNLDGLDITNVLIDGEQSIINKEGNTREDLWWHFPHNQDHQMQSAIRSGDFKLYKDLTTGEYELYRLYQNGKRADLEEKHNVAKQNPKVVKDLASKLEKYLKDYDAKYPYKSPSKTKDASEKQNIAAIPVIANTTFNDKTRKFSVTLESGKSEVIESYALIQIGDPVRVDKNGKNRKRSKHSTTYIKLPITKSKNNLEYSLTVPKEALEYGLIFIDAHRYMVKSEFHKNK</sequence>
<dbReference type="InterPro" id="IPR000917">
    <property type="entry name" value="Sulfatase_N"/>
</dbReference>
<evidence type="ECO:0000256" key="4">
    <source>
        <dbReference type="ARBA" id="ARBA00022729"/>
    </source>
</evidence>
<keyword evidence="4" id="KW-0732">Signal</keyword>
<dbReference type="InterPro" id="IPR024607">
    <property type="entry name" value="Sulfatase_CS"/>
</dbReference>
<dbReference type="Gene3D" id="3.30.1120.10">
    <property type="match status" value="1"/>
</dbReference>
<evidence type="ECO:0000313" key="9">
    <source>
        <dbReference type="Proteomes" id="UP000670776"/>
    </source>
</evidence>
<dbReference type="SUPFAM" id="SSF53649">
    <property type="entry name" value="Alkaline phosphatase-like"/>
    <property type="match status" value="1"/>
</dbReference>
<dbReference type="Gene3D" id="3.40.720.10">
    <property type="entry name" value="Alkaline Phosphatase, subunit A"/>
    <property type="match status" value="1"/>
</dbReference>
<comment type="similarity">
    <text evidence="2">Belongs to the sulfatase family.</text>
</comment>
<dbReference type="EMBL" id="JAGJCB010000022">
    <property type="protein sequence ID" value="MBP0905421.1"/>
    <property type="molecule type" value="Genomic_DNA"/>
</dbReference>
<keyword evidence="3" id="KW-0479">Metal-binding</keyword>
<dbReference type="CDD" id="cd16144">
    <property type="entry name" value="ARS_like"/>
    <property type="match status" value="1"/>
</dbReference>
<evidence type="ECO:0000256" key="3">
    <source>
        <dbReference type="ARBA" id="ARBA00022723"/>
    </source>
</evidence>
<dbReference type="Pfam" id="PF00884">
    <property type="entry name" value="Sulfatase"/>
    <property type="match status" value="1"/>
</dbReference>
<comment type="cofactor">
    <cofactor evidence="1">
        <name>Ca(2+)</name>
        <dbReference type="ChEBI" id="CHEBI:29108"/>
    </cofactor>
</comment>
<dbReference type="PROSITE" id="PS00149">
    <property type="entry name" value="SULFATASE_2"/>
    <property type="match status" value="1"/>
</dbReference>
<feature type="domain" description="Sulfatase N-terminal" evidence="7">
    <location>
        <begin position="32"/>
        <end position="394"/>
    </location>
</feature>
<comment type="caution">
    <text evidence="8">The sequence shown here is derived from an EMBL/GenBank/DDBJ whole genome shotgun (WGS) entry which is preliminary data.</text>
</comment>
<reference evidence="8 9" key="1">
    <citation type="submission" date="2021-04" db="EMBL/GenBank/DDBJ databases">
        <title>Mariniflexile gromovii gen. nov., sp. nov., a gliding bacterium isolated from the sea urchin Strongylocentrotus intermedius.</title>
        <authorList>
            <person name="Ko S."/>
            <person name="Le V."/>
            <person name="Ahn C.-Y."/>
            <person name="Oh H.-M."/>
        </authorList>
    </citation>
    <scope>NUCLEOTIDE SEQUENCE [LARGE SCALE GENOMIC DNA]</scope>
    <source>
        <strain evidence="8 9">KCTC 12570</strain>
    </source>
</reference>
<evidence type="ECO:0000256" key="6">
    <source>
        <dbReference type="ARBA" id="ARBA00022837"/>
    </source>
</evidence>
<dbReference type="PROSITE" id="PS00523">
    <property type="entry name" value="SULFATASE_1"/>
    <property type="match status" value="1"/>
</dbReference>
<keyword evidence="6" id="KW-0106">Calcium</keyword>
<dbReference type="RefSeq" id="WP_209656434.1">
    <property type="nucleotide sequence ID" value="NZ_JAGJCB010000022.1"/>
</dbReference>
<dbReference type="PANTHER" id="PTHR42693">
    <property type="entry name" value="ARYLSULFATASE FAMILY MEMBER"/>
    <property type="match status" value="1"/>
</dbReference>
<evidence type="ECO:0000256" key="5">
    <source>
        <dbReference type="ARBA" id="ARBA00022801"/>
    </source>
</evidence>
<protein>
    <submittedName>
        <fullName evidence="8">Sulfatase</fullName>
    </submittedName>
</protein>
<keyword evidence="9" id="KW-1185">Reference proteome</keyword>
<dbReference type="Proteomes" id="UP000670776">
    <property type="component" value="Unassembled WGS sequence"/>
</dbReference>
<dbReference type="PANTHER" id="PTHR42693:SF42">
    <property type="entry name" value="ARYLSULFATASE G"/>
    <property type="match status" value="1"/>
</dbReference>
<evidence type="ECO:0000256" key="2">
    <source>
        <dbReference type="ARBA" id="ARBA00008779"/>
    </source>
</evidence>
<accession>A0ABS4BXW0</accession>
<gene>
    <name evidence="8" type="ORF">J8H85_16425</name>
</gene>
<evidence type="ECO:0000313" key="8">
    <source>
        <dbReference type="EMBL" id="MBP0905421.1"/>
    </source>
</evidence>
<evidence type="ECO:0000256" key="1">
    <source>
        <dbReference type="ARBA" id="ARBA00001913"/>
    </source>
</evidence>
<evidence type="ECO:0000259" key="7">
    <source>
        <dbReference type="Pfam" id="PF00884"/>
    </source>
</evidence>
<dbReference type="InterPro" id="IPR017850">
    <property type="entry name" value="Alkaline_phosphatase_core_sf"/>
</dbReference>
<keyword evidence="5" id="KW-0378">Hydrolase</keyword>
<name>A0ABS4BXW0_9FLAO</name>